<dbReference type="AlphaFoldDB" id="A0A9E6R5D2"/>
<name>A0A9E6R5D2_9HYPH</name>
<keyword evidence="2" id="KW-1185">Reference proteome</keyword>
<sequence>MKTRALISDLEAGTLALRRETVGALARKLAEWGEAEVEAGRLSAFLETLGPAAPAAATSSLPP</sequence>
<evidence type="ECO:0000313" key="1">
    <source>
        <dbReference type="EMBL" id="QZN98510.1"/>
    </source>
</evidence>
<organism evidence="1 2">
    <name type="scientific">Chenggangzhangella methanolivorans</name>
    <dbReference type="NCBI Taxonomy" id="1437009"/>
    <lineage>
        <taxon>Bacteria</taxon>
        <taxon>Pseudomonadati</taxon>
        <taxon>Pseudomonadota</taxon>
        <taxon>Alphaproteobacteria</taxon>
        <taxon>Hyphomicrobiales</taxon>
        <taxon>Methylopilaceae</taxon>
        <taxon>Chenggangzhangella</taxon>
    </lineage>
</organism>
<proteinExistence type="predicted"/>
<dbReference type="Proteomes" id="UP000825701">
    <property type="component" value="Chromosome"/>
</dbReference>
<dbReference type="RefSeq" id="WP_261401440.1">
    <property type="nucleotide sequence ID" value="NZ_CP081869.1"/>
</dbReference>
<accession>A0A9E6R5D2</accession>
<evidence type="ECO:0000313" key="2">
    <source>
        <dbReference type="Proteomes" id="UP000825701"/>
    </source>
</evidence>
<dbReference type="KEGG" id="cmet:K6K41_15800"/>
<gene>
    <name evidence="1" type="ORF">K6K41_15800</name>
</gene>
<dbReference type="EMBL" id="CP081869">
    <property type="protein sequence ID" value="QZN98510.1"/>
    <property type="molecule type" value="Genomic_DNA"/>
</dbReference>
<protein>
    <submittedName>
        <fullName evidence="1">Uncharacterized protein</fullName>
    </submittedName>
</protein>
<reference evidence="1" key="1">
    <citation type="submission" date="2021-08" db="EMBL/GenBank/DDBJ databases">
        <authorList>
            <person name="Zhang H."/>
            <person name="Xu M."/>
            <person name="Yu Z."/>
            <person name="Yang L."/>
            <person name="Cai Y."/>
        </authorList>
    </citation>
    <scope>NUCLEOTIDE SEQUENCE</scope>
    <source>
        <strain evidence="1">CHL1</strain>
    </source>
</reference>